<dbReference type="Pfam" id="PF01225">
    <property type="entry name" value="Mur_ligase"/>
    <property type="match status" value="1"/>
</dbReference>
<dbReference type="AlphaFoldDB" id="A0A0F9MMB1"/>
<evidence type="ECO:0000259" key="2">
    <source>
        <dbReference type="Pfam" id="PF01225"/>
    </source>
</evidence>
<proteinExistence type="predicted"/>
<evidence type="ECO:0000256" key="1">
    <source>
        <dbReference type="SAM" id="Phobius"/>
    </source>
</evidence>
<keyword evidence="1" id="KW-0812">Transmembrane</keyword>
<dbReference type="InterPro" id="IPR000713">
    <property type="entry name" value="Mur_ligase_N"/>
</dbReference>
<organism evidence="3">
    <name type="scientific">marine sediment metagenome</name>
    <dbReference type="NCBI Taxonomy" id="412755"/>
    <lineage>
        <taxon>unclassified sequences</taxon>
        <taxon>metagenomes</taxon>
        <taxon>ecological metagenomes</taxon>
    </lineage>
</organism>
<comment type="caution">
    <text evidence="3">The sequence shown here is derived from an EMBL/GenBank/DDBJ whole genome shotgun (WGS) entry which is preliminary data.</text>
</comment>
<feature type="non-terminal residue" evidence="3">
    <location>
        <position position="33"/>
    </location>
</feature>
<evidence type="ECO:0000313" key="3">
    <source>
        <dbReference type="EMBL" id="KKN06809.1"/>
    </source>
</evidence>
<dbReference type="SUPFAM" id="SSF51984">
    <property type="entry name" value="MurCD N-terminal domain"/>
    <property type="match status" value="1"/>
</dbReference>
<feature type="transmembrane region" description="Helical" evidence="1">
    <location>
        <begin position="12"/>
        <end position="32"/>
    </location>
</feature>
<accession>A0A0F9MMB1</accession>
<keyword evidence="1" id="KW-1133">Transmembrane helix</keyword>
<keyword evidence="1" id="KW-0472">Membrane</keyword>
<dbReference type="GO" id="GO:0016881">
    <property type="term" value="F:acid-amino acid ligase activity"/>
    <property type="evidence" value="ECO:0007669"/>
    <property type="project" value="InterPro"/>
</dbReference>
<dbReference type="Gene3D" id="3.40.50.720">
    <property type="entry name" value="NAD(P)-binding Rossmann-like Domain"/>
    <property type="match status" value="1"/>
</dbReference>
<reference evidence="3" key="1">
    <citation type="journal article" date="2015" name="Nature">
        <title>Complex archaea that bridge the gap between prokaryotes and eukaryotes.</title>
        <authorList>
            <person name="Spang A."/>
            <person name="Saw J.H."/>
            <person name="Jorgensen S.L."/>
            <person name="Zaremba-Niedzwiedzka K."/>
            <person name="Martijn J."/>
            <person name="Lind A.E."/>
            <person name="van Eijk R."/>
            <person name="Schleper C."/>
            <person name="Guy L."/>
            <person name="Ettema T.J."/>
        </authorList>
    </citation>
    <scope>NUCLEOTIDE SEQUENCE</scope>
</reference>
<dbReference type="EMBL" id="LAZR01004641">
    <property type="protein sequence ID" value="KKN06809.1"/>
    <property type="molecule type" value="Genomic_DNA"/>
</dbReference>
<gene>
    <name evidence="3" type="ORF">LCGC14_1073430</name>
</gene>
<protein>
    <recommendedName>
        <fullName evidence="2">Mur ligase N-terminal catalytic domain-containing protein</fullName>
    </recommendedName>
</protein>
<sequence>MNAATKLPTDVGPIHFVGIGGIGMSGIAEVLMN</sequence>
<feature type="domain" description="Mur ligase N-terminal catalytic" evidence="2">
    <location>
        <begin position="14"/>
        <end position="32"/>
    </location>
</feature>
<name>A0A0F9MMB1_9ZZZZ</name>